<feature type="compositionally biased region" description="Gly residues" evidence="1">
    <location>
        <begin position="66"/>
        <end position="78"/>
    </location>
</feature>
<proteinExistence type="predicted"/>
<keyword evidence="2" id="KW-0472">Membrane</keyword>
<protein>
    <submittedName>
        <fullName evidence="3">DUF3558 domain-containing protein</fullName>
    </submittedName>
</protein>
<dbReference type="EMBL" id="RJMB01000015">
    <property type="protein sequence ID" value="RNL83620.1"/>
    <property type="molecule type" value="Genomic_DNA"/>
</dbReference>
<keyword evidence="2" id="KW-0812">Transmembrane</keyword>
<dbReference type="RefSeq" id="WP_123202080.1">
    <property type="nucleotide sequence ID" value="NZ_RJMB01000015.1"/>
</dbReference>
<feature type="compositionally biased region" description="Acidic residues" evidence="1">
    <location>
        <begin position="110"/>
        <end position="123"/>
    </location>
</feature>
<gene>
    <name evidence="3" type="ORF">EFW17_15330</name>
</gene>
<dbReference type="AlphaFoldDB" id="A0A3N0E769"/>
<comment type="caution">
    <text evidence="3">The sequence shown here is derived from an EMBL/GenBank/DDBJ whole genome shotgun (WGS) entry which is preliminary data.</text>
</comment>
<dbReference type="Proteomes" id="UP000269198">
    <property type="component" value="Unassembled WGS sequence"/>
</dbReference>
<feature type="compositionally biased region" description="Polar residues" evidence="1">
    <location>
        <begin position="131"/>
        <end position="144"/>
    </location>
</feature>
<feature type="region of interest" description="Disordered" evidence="1">
    <location>
        <begin position="1"/>
        <end position="27"/>
    </location>
</feature>
<feature type="region of interest" description="Disordered" evidence="1">
    <location>
        <begin position="59"/>
        <end position="148"/>
    </location>
</feature>
<sequence length="277" mass="28885">MYQGGGAPPYGPGGPAGSPGYPQQPRKSSAGMWIVIGGGAVIVILVIAVVAVVIRNSGGEPQAAQGSGGEEQQGGESGGSEESQQGGEGGEGEEDSEGGGQAQGEPPYELPEEPCDALSEEASESYSLDSPNKSLTDNRSSCSWSVDGEGETYGTLRVEYSVPFAGADSVEGAKTDYEDAVDYATDEDDSYTERTVDEEQEVDLGDEATLVFGTEKTISNESVGTMLIRSENMNIEVRYSMMPGLGADEDAPAPLEFSDVEDMMHDLGEQSLNHVGS</sequence>
<accession>A0A3N0E769</accession>
<organism evidence="3 4">
    <name type="scientific">Halostreptopolyspora alba</name>
    <dbReference type="NCBI Taxonomy" id="2487137"/>
    <lineage>
        <taxon>Bacteria</taxon>
        <taxon>Bacillati</taxon>
        <taxon>Actinomycetota</taxon>
        <taxon>Actinomycetes</taxon>
        <taxon>Streptosporangiales</taxon>
        <taxon>Nocardiopsidaceae</taxon>
        <taxon>Halostreptopolyspora</taxon>
    </lineage>
</organism>
<evidence type="ECO:0000313" key="4">
    <source>
        <dbReference type="Proteomes" id="UP000269198"/>
    </source>
</evidence>
<feature type="transmembrane region" description="Helical" evidence="2">
    <location>
        <begin position="30"/>
        <end position="54"/>
    </location>
</feature>
<name>A0A3N0E769_9ACTN</name>
<feature type="compositionally biased region" description="Gly residues" evidence="1">
    <location>
        <begin position="1"/>
        <end position="17"/>
    </location>
</feature>
<keyword evidence="4" id="KW-1185">Reference proteome</keyword>
<dbReference type="OrthoDB" id="3431813at2"/>
<evidence type="ECO:0000256" key="1">
    <source>
        <dbReference type="SAM" id="MobiDB-lite"/>
    </source>
</evidence>
<reference evidence="3 4" key="1">
    <citation type="submission" date="2018-11" db="EMBL/GenBank/DDBJ databases">
        <title>The genome draft of YIM 96095.</title>
        <authorList>
            <person name="Tang S.-K."/>
            <person name="Chunyu W.-X."/>
            <person name="Feng Y.-Z."/>
        </authorList>
    </citation>
    <scope>NUCLEOTIDE SEQUENCE [LARGE SCALE GENOMIC DNA]</scope>
    <source>
        <strain evidence="3 4">YIM 96095</strain>
    </source>
</reference>
<evidence type="ECO:0000256" key="2">
    <source>
        <dbReference type="SAM" id="Phobius"/>
    </source>
</evidence>
<keyword evidence="2" id="KW-1133">Transmembrane helix</keyword>
<evidence type="ECO:0000313" key="3">
    <source>
        <dbReference type="EMBL" id="RNL83620.1"/>
    </source>
</evidence>